<sequence length="272" mass="30636">MNIPVDGVNGGRPSNVELKAEKSRIRRVMIDCCKHELMECEHVIAAGAAPLSWYLIRKEEIGERLVEMPDAVLWNKVKNFVCGPPGRDIASFGRFIGSFVGRAIGKDYFIEEFQQYHQSRHYLVANDVPAVKAVVKIYGIHSPLEFIQCPGGVDRIDDVMDRFDLNVCKVAFEFRNNVGSTLFDDEIATGLTSIDASVWATARKTVVNNTEKRKLRSTLRRMSVYESYGFDINNADIARGVIQESLDRADRVEQEGEGVLNIPEVSDDEMEM</sequence>
<accession>A0A9N8DY29</accession>
<organism evidence="1 2">
    <name type="scientific">Seminavis robusta</name>
    <dbReference type="NCBI Taxonomy" id="568900"/>
    <lineage>
        <taxon>Eukaryota</taxon>
        <taxon>Sar</taxon>
        <taxon>Stramenopiles</taxon>
        <taxon>Ochrophyta</taxon>
        <taxon>Bacillariophyta</taxon>
        <taxon>Bacillariophyceae</taxon>
        <taxon>Bacillariophycidae</taxon>
        <taxon>Naviculales</taxon>
        <taxon>Naviculaceae</taxon>
        <taxon>Seminavis</taxon>
    </lineage>
</organism>
<proteinExistence type="predicted"/>
<dbReference type="EMBL" id="CAICTM010000454">
    <property type="protein sequence ID" value="CAB9510847.1"/>
    <property type="molecule type" value="Genomic_DNA"/>
</dbReference>
<evidence type="ECO:0000313" key="2">
    <source>
        <dbReference type="Proteomes" id="UP001153069"/>
    </source>
</evidence>
<dbReference type="AlphaFoldDB" id="A0A9N8DY29"/>
<name>A0A9N8DY29_9STRA</name>
<gene>
    <name evidence="1" type="ORF">SEMRO_455_G146600.1</name>
</gene>
<dbReference type="Proteomes" id="UP001153069">
    <property type="component" value="Unassembled WGS sequence"/>
</dbReference>
<reference evidence="1" key="1">
    <citation type="submission" date="2020-06" db="EMBL/GenBank/DDBJ databases">
        <authorList>
            <consortium name="Plant Systems Biology data submission"/>
        </authorList>
    </citation>
    <scope>NUCLEOTIDE SEQUENCE</scope>
    <source>
        <strain evidence="1">D6</strain>
    </source>
</reference>
<protein>
    <submittedName>
        <fullName evidence="1">Uncharacterized protein</fullName>
    </submittedName>
</protein>
<evidence type="ECO:0000313" key="1">
    <source>
        <dbReference type="EMBL" id="CAB9510847.1"/>
    </source>
</evidence>
<comment type="caution">
    <text evidence="1">The sequence shown here is derived from an EMBL/GenBank/DDBJ whole genome shotgun (WGS) entry which is preliminary data.</text>
</comment>
<keyword evidence="2" id="KW-1185">Reference proteome</keyword>